<sequence length="59" mass="6656">MPTAMRLIVLETLQKQIAAVSLQDLETAFAKADRITIYRTLKTFEENRLVHSIEDGPAP</sequence>
<reference evidence="2" key="1">
    <citation type="submission" date="2017-06" db="EMBL/GenBank/DDBJ databases">
        <authorList>
            <person name="Varghese N."/>
            <person name="Submissions S."/>
        </authorList>
    </citation>
    <scope>NUCLEOTIDE SEQUENCE [LARGE SCALE GENOMIC DNA]</scope>
    <source>
        <strain evidence="2">NKM1</strain>
    </source>
</reference>
<gene>
    <name evidence="1" type="ORF">SAMN06296052_12126</name>
</gene>
<name>A0A239JB01_9BACT</name>
<keyword evidence="2" id="KW-1185">Reference proteome</keyword>
<protein>
    <recommendedName>
        <fullName evidence="3">Ferric uptake regulator family protein</fullName>
    </recommendedName>
</protein>
<dbReference type="Proteomes" id="UP000198432">
    <property type="component" value="Unassembled WGS sequence"/>
</dbReference>
<organism evidence="1 2">
    <name type="scientific">Pontibacter ummariensis</name>
    <dbReference type="NCBI Taxonomy" id="1610492"/>
    <lineage>
        <taxon>Bacteria</taxon>
        <taxon>Pseudomonadati</taxon>
        <taxon>Bacteroidota</taxon>
        <taxon>Cytophagia</taxon>
        <taxon>Cytophagales</taxon>
        <taxon>Hymenobacteraceae</taxon>
        <taxon>Pontibacter</taxon>
    </lineage>
</organism>
<dbReference type="SUPFAM" id="SSF46785">
    <property type="entry name" value="Winged helix' DNA-binding domain"/>
    <property type="match status" value="1"/>
</dbReference>
<evidence type="ECO:0000313" key="1">
    <source>
        <dbReference type="EMBL" id="SNT03030.1"/>
    </source>
</evidence>
<dbReference type="InterPro" id="IPR036390">
    <property type="entry name" value="WH_DNA-bd_sf"/>
</dbReference>
<evidence type="ECO:0008006" key="3">
    <source>
        <dbReference type="Google" id="ProtNLM"/>
    </source>
</evidence>
<dbReference type="Gene3D" id="1.10.10.10">
    <property type="entry name" value="Winged helix-like DNA-binding domain superfamily/Winged helix DNA-binding domain"/>
    <property type="match status" value="1"/>
</dbReference>
<evidence type="ECO:0000313" key="2">
    <source>
        <dbReference type="Proteomes" id="UP000198432"/>
    </source>
</evidence>
<dbReference type="EMBL" id="FZOQ01000021">
    <property type="protein sequence ID" value="SNT03030.1"/>
    <property type="molecule type" value="Genomic_DNA"/>
</dbReference>
<accession>A0A239JB01</accession>
<dbReference type="InterPro" id="IPR036388">
    <property type="entry name" value="WH-like_DNA-bd_sf"/>
</dbReference>
<dbReference type="AlphaFoldDB" id="A0A239JB01"/>
<proteinExistence type="predicted"/>